<feature type="chain" id="PRO_5047373312" evidence="2">
    <location>
        <begin position="25"/>
        <end position="347"/>
    </location>
</feature>
<organism evidence="4 5">
    <name type="scientific">Eubacterium limosum</name>
    <dbReference type="NCBI Taxonomy" id="1736"/>
    <lineage>
        <taxon>Bacteria</taxon>
        <taxon>Bacillati</taxon>
        <taxon>Bacillota</taxon>
        <taxon>Clostridia</taxon>
        <taxon>Eubacteriales</taxon>
        <taxon>Eubacteriaceae</taxon>
        <taxon>Eubacterium</taxon>
    </lineage>
</organism>
<accession>A0ABT5UN04</accession>
<proteinExistence type="predicted"/>
<dbReference type="EMBL" id="JAQSVD010000001">
    <property type="protein sequence ID" value="MDE1469281.1"/>
    <property type="molecule type" value="Genomic_DNA"/>
</dbReference>
<dbReference type="Pfam" id="PF01551">
    <property type="entry name" value="Peptidase_M23"/>
    <property type="match status" value="1"/>
</dbReference>
<dbReference type="CDD" id="cd12797">
    <property type="entry name" value="M23_peptidase"/>
    <property type="match status" value="1"/>
</dbReference>
<dbReference type="SUPFAM" id="SSF51261">
    <property type="entry name" value="Duplicated hybrid motif"/>
    <property type="match status" value="1"/>
</dbReference>
<dbReference type="InterPro" id="IPR016047">
    <property type="entry name" value="M23ase_b-sheet_dom"/>
</dbReference>
<evidence type="ECO:0000313" key="5">
    <source>
        <dbReference type="Proteomes" id="UP001215087"/>
    </source>
</evidence>
<dbReference type="Proteomes" id="UP001215087">
    <property type="component" value="Unassembled WGS sequence"/>
</dbReference>
<gene>
    <name evidence="4" type="ORF">PTZ04_03310</name>
</gene>
<comment type="caution">
    <text evidence="4">The sequence shown here is derived from an EMBL/GenBank/DDBJ whole genome shotgun (WGS) entry which is preliminary data.</text>
</comment>
<dbReference type="PANTHER" id="PTHR21666:SF270">
    <property type="entry name" value="MUREIN HYDROLASE ACTIVATOR ENVC"/>
    <property type="match status" value="1"/>
</dbReference>
<evidence type="ECO:0000259" key="3">
    <source>
        <dbReference type="Pfam" id="PF01551"/>
    </source>
</evidence>
<reference evidence="4 5" key="1">
    <citation type="submission" date="2023-02" db="EMBL/GenBank/DDBJ databases">
        <title>Comparative genome analysis of Eubacterium limosum species.</title>
        <authorList>
            <person name="Bak J.E."/>
        </authorList>
    </citation>
    <scope>NUCLEOTIDE SEQUENCE [LARGE SCALE GENOMIC DNA]</scope>
    <source>
        <strain evidence="4 5">KGMB01548</strain>
    </source>
</reference>
<feature type="domain" description="M23ase beta-sheet core" evidence="3">
    <location>
        <begin position="245"/>
        <end position="341"/>
    </location>
</feature>
<feature type="compositionally biased region" description="Pro residues" evidence="1">
    <location>
        <begin position="195"/>
        <end position="217"/>
    </location>
</feature>
<evidence type="ECO:0000313" key="4">
    <source>
        <dbReference type="EMBL" id="MDE1469281.1"/>
    </source>
</evidence>
<dbReference type="RefSeq" id="WP_264474107.1">
    <property type="nucleotide sequence ID" value="NZ_JAJCLO010000006.1"/>
</dbReference>
<feature type="signal peptide" evidence="2">
    <location>
        <begin position="1"/>
        <end position="24"/>
    </location>
</feature>
<dbReference type="InterPro" id="IPR050570">
    <property type="entry name" value="Cell_wall_metabolism_enzyme"/>
</dbReference>
<keyword evidence="2" id="KW-0732">Signal</keyword>
<evidence type="ECO:0000256" key="1">
    <source>
        <dbReference type="SAM" id="MobiDB-lite"/>
    </source>
</evidence>
<protein>
    <submittedName>
        <fullName evidence="4">Peptidoglycan DD-metalloendopeptidase family protein</fullName>
    </submittedName>
</protein>
<sequence length="347" mass="37672">MKKYQPIIVSAILILSMICVPVLASNGSSQSSANTTAQEVFAESPNITVVDQFGIPVSNVKLNVLYEADGDSKNIEVTTPQNGFVPITGKTGTYTFTVSSVPEGYKMTDQKVIQTYQDGATFSGKQITVYRNDDNNPLLGNTNSIAGTSGGNFVYNPMINFNTSITLEFRTFIKDIVKEVLQEIQSENQMDITPSPTPDPEPSPVVTPEPTPTPAPSEPSESYIWPVEGYSDLLFHFGDDNGDSKFHNGINILTPEGTPVRSPGNGYVTMAQWYGGYGQSVMIDLGNNNTVLFGHLSENLNVEYGQTVKQGDIIGYAGSTGLSDGTHFFTGWLIDSNYVNPLDYIKP</sequence>
<dbReference type="PANTHER" id="PTHR21666">
    <property type="entry name" value="PEPTIDASE-RELATED"/>
    <property type="match status" value="1"/>
</dbReference>
<dbReference type="InterPro" id="IPR011055">
    <property type="entry name" value="Dup_hybrid_motif"/>
</dbReference>
<evidence type="ECO:0000256" key="2">
    <source>
        <dbReference type="SAM" id="SignalP"/>
    </source>
</evidence>
<keyword evidence="5" id="KW-1185">Reference proteome</keyword>
<name>A0ABT5UN04_EUBLI</name>
<feature type="region of interest" description="Disordered" evidence="1">
    <location>
        <begin position="188"/>
        <end position="222"/>
    </location>
</feature>
<dbReference type="Gene3D" id="2.70.70.10">
    <property type="entry name" value="Glucose Permease (Domain IIA)"/>
    <property type="match status" value="1"/>
</dbReference>